<dbReference type="GO" id="GO:0022857">
    <property type="term" value="F:transmembrane transporter activity"/>
    <property type="evidence" value="ECO:0007669"/>
    <property type="project" value="InterPro"/>
</dbReference>
<name>A0A1J5PDX2_9ZZZZ</name>
<dbReference type="PANTHER" id="PTHR43875">
    <property type="entry name" value="MALTODEXTRIN IMPORT ATP-BINDING PROTEIN MSMX"/>
    <property type="match status" value="1"/>
</dbReference>
<protein>
    <submittedName>
        <fullName evidence="2">sn-glycerol-3-phosphate import ATP-binding protein UgpC</fullName>
        <ecNumber evidence="2">3.6.3.20</ecNumber>
    </submittedName>
</protein>
<dbReference type="InterPro" id="IPR047641">
    <property type="entry name" value="ABC_transpr_MalK/UgpC-like"/>
</dbReference>
<accession>A0A1J5PDX2</accession>
<dbReference type="Pfam" id="PF08402">
    <property type="entry name" value="TOBE_2"/>
    <property type="match status" value="1"/>
</dbReference>
<gene>
    <name evidence="2" type="primary">ugpC_6</name>
    <name evidence="2" type="ORF">GALL_494330</name>
</gene>
<dbReference type="Gene3D" id="2.40.50.100">
    <property type="match status" value="1"/>
</dbReference>
<comment type="caution">
    <text evidence="2">The sequence shown here is derived from an EMBL/GenBank/DDBJ whole genome shotgun (WGS) entry which is preliminary data.</text>
</comment>
<reference evidence="2" key="1">
    <citation type="submission" date="2016-10" db="EMBL/GenBank/DDBJ databases">
        <title>Sequence of Gallionella enrichment culture.</title>
        <authorList>
            <person name="Poehlein A."/>
            <person name="Muehling M."/>
            <person name="Daniel R."/>
        </authorList>
    </citation>
    <scope>NUCLEOTIDE SEQUENCE</scope>
</reference>
<feature type="domain" description="Transport-associated OB type 2" evidence="1">
    <location>
        <begin position="72"/>
        <end position="136"/>
    </location>
</feature>
<evidence type="ECO:0000259" key="1">
    <source>
        <dbReference type="Pfam" id="PF08402"/>
    </source>
</evidence>
<dbReference type="InterPro" id="IPR012340">
    <property type="entry name" value="NA-bd_OB-fold"/>
</dbReference>
<dbReference type="GO" id="GO:0005524">
    <property type="term" value="F:ATP binding"/>
    <property type="evidence" value="ECO:0007669"/>
    <property type="project" value="UniProtKB-KW"/>
</dbReference>
<dbReference type="SUPFAM" id="SSF50331">
    <property type="entry name" value="MOP-like"/>
    <property type="match status" value="1"/>
</dbReference>
<dbReference type="Gene3D" id="2.40.50.140">
    <property type="entry name" value="Nucleic acid-binding proteins"/>
    <property type="match status" value="1"/>
</dbReference>
<keyword evidence="2" id="KW-0378">Hydrolase</keyword>
<keyword evidence="2" id="KW-0547">Nucleotide-binding</keyword>
<dbReference type="InterPro" id="IPR013611">
    <property type="entry name" value="Transp-assoc_OB_typ2"/>
</dbReference>
<evidence type="ECO:0000313" key="2">
    <source>
        <dbReference type="EMBL" id="OIQ68968.1"/>
    </source>
</evidence>
<dbReference type="InterPro" id="IPR008995">
    <property type="entry name" value="Mo/tungstate-bd_C_term_dom"/>
</dbReference>
<dbReference type="GO" id="GO:0016887">
    <property type="term" value="F:ATP hydrolysis activity"/>
    <property type="evidence" value="ECO:0007669"/>
    <property type="project" value="InterPro"/>
</dbReference>
<dbReference type="PANTHER" id="PTHR43875:SF1">
    <property type="entry name" value="OSMOPROTECTIVE COMPOUNDS UPTAKE ATP-BINDING PROTEIN GGTA"/>
    <property type="match status" value="1"/>
</dbReference>
<sequence>MGDVVVVMHQARIEQIAAPAVLYEQPGSLFVARFIGTPPMNLLPLVDGPQGALVEGTTQHVDIPGAMGGRVLGLRPEQLRIVPQGLLVEVESVEYQGADSVLTCRLGAHALAARISGRCSSVPGERLRLGWSPDAPCWFDAASGLRMSEPSRTTFHFRSQTQEDHQPCNVAIS</sequence>
<dbReference type="GO" id="GO:0055052">
    <property type="term" value="C:ATP-binding cassette (ABC) transporter complex, substrate-binding subunit-containing"/>
    <property type="evidence" value="ECO:0007669"/>
    <property type="project" value="TreeGrafter"/>
</dbReference>
<organism evidence="2">
    <name type="scientific">mine drainage metagenome</name>
    <dbReference type="NCBI Taxonomy" id="410659"/>
    <lineage>
        <taxon>unclassified sequences</taxon>
        <taxon>metagenomes</taxon>
        <taxon>ecological metagenomes</taxon>
    </lineage>
</organism>
<dbReference type="EMBL" id="MLJW01004994">
    <property type="protein sequence ID" value="OIQ68968.1"/>
    <property type="molecule type" value="Genomic_DNA"/>
</dbReference>
<dbReference type="EC" id="3.6.3.20" evidence="2"/>
<proteinExistence type="predicted"/>
<keyword evidence="2" id="KW-0067">ATP-binding</keyword>
<dbReference type="AlphaFoldDB" id="A0A1J5PDX2"/>